<dbReference type="STRING" id="1186196.SAMN04489841_0449"/>
<evidence type="ECO:0008006" key="5">
    <source>
        <dbReference type="Google" id="ProtNLM"/>
    </source>
</evidence>
<proteinExistence type="predicted"/>
<dbReference type="Proteomes" id="UP000199114">
    <property type="component" value="Unassembled WGS sequence"/>
</dbReference>
<dbReference type="AlphaFoldDB" id="A0A1H9AHA1"/>
<name>A0A1H9AHA1_9EURY</name>
<sequence>MSSARAVIGTFVVVFVVIVGTVSVGGLVVHDDTPRPSDVDTDHWDPDTVIPEEAPDGGEITMNSTTTGKTVVVHTGGSSAGGAGMGQPLPISDDGSGHTLSVGSLGGTNRGVGPLVSTLVENGHEVVFYDGGPSSRQTLRETLADADAFVTVGSATFTPTERESIGQFADAGGRTVIAASPGSTSDTAQIAATAGLYTETGYLYNLEENDNNHLGVYAEPTGDSPLTDGVDRVVLRGAAPVGTDDGETDLETIDGTTLSTTREAGTYAVAAHSGDMAVIGDSSFLEPENAYRVDNDVLVGNLADFLVTGETSDPVFNESPTTGNPNGPMPSQPVNGGQTSDSTAQP</sequence>
<feature type="region of interest" description="Disordered" evidence="1">
    <location>
        <begin position="31"/>
        <end position="64"/>
    </location>
</feature>
<evidence type="ECO:0000256" key="1">
    <source>
        <dbReference type="SAM" id="MobiDB-lite"/>
    </source>
</evidence>
<evidence type="ECO:0000313" key="3">
    <source>
        <dbReference type="EMBL" id="SEP75975.1"/>
    </source>
</evidence>
<keyword evidence="2" id="KW-0812">Transmembrane</keyword>
<keyword evidence="2" id="KW-0472">Membrane</keyword>
<evidence type="ECO:0000256" key="2">
    <source>
        <dbReference type="SAM" id="Phobius"/>
    </source>
</evidence>
<protein>
    <recommendedName>
        <fullName evidence="5">GATase domain protein</fullName>
    </recommendedName>
</protein>
<dbReference type="OrthoDB" id="239338at2157"/>
<evidence type="ECO:0000313" key="4">
    <source>
        <dbReference type="Proteomes" id="UP000199114"/>
    </source>
</evidence>
<gene>
    <name evidence="3" type="ORF">SAMN04489841_0449</name>
</gene>
<reference evidence="4" key="1">
    <citation type="submission" date="2016-10" db="EMBL/GenBank/DDBJ databases">
        <authorList>
            <person name="Varghese N."/>
            <person name="Submissions S."/>
        </authorList>
    </citation>
    <scope>NUCLEOTIDE SEQUENCE [LARGE SCALE GENOMIC DNA]</scope>
    <source>
        <strain evidence="4">DSM 25055</strain>
    </source>
</reference>
<dbReference type="RefSeq" id="WP_090612649.1">
    <property type="nucleotide sequence ID" value="NZ_FOFD01000001.1"/>
</dbReference>
<feature type="compositionally biased region" description="Basic and acidic residues" evidence="1">
    <location>
        <begin position="31"/>
        <end position="46"/>
    </location>
</feature>
<keyword evidence="2" id="KW-1133">Transmembrane helix</keyword>
<dbReference type="EMBL" id="FOFD01000001">
    <property type="protein sequence ID" value="SEP75975.1"/>
    <property type="molecule type" value="Genomic_DNA"/>
</dbReference>
<keyword evidence="4" id="KW-1185">Reference proteome</keyword>
<feature type="region of interest" description="Disordered" evidence="1">
    <location>
        <begin position="311"/>
        <end position="346"/>
    </location>
</feature>
<feature type="transmembrane region" description="Helical" evidence="2">
    <location>
        <begin position="7"/>
        <end position="29"/>
    </location>
</feature>
<organism evidence="3 4">
    <name type="scientific">Natrinema salaciae</name>
    <dbReference type="NCBI Taxonomy" id="1186196"/>
    <lineage>
        <taxon>Archaea</taxon>
        <taxon>Methanobacteriati</taxon>
        <taxon>Methanobacteriota</taxon>
        <taxon>Stenosarchaea group</taxon>
        <taxon>Halobacteria</taxon>
        <taxon>Halobacteriales</taxon>
        <taxon>Natrialbaceae</taxon>
        <taxon>Natrinema</taxon>
    </lineage>
</organism>
<accession>A0A1H9AHA1</accession>
<feature type="compositionally biased region" description="Polar residues" evidence="1">
    <location>
        <begin position="332"/>
        <end position="346"/>
    </location>
</feature>